<name>W0HVS9_9GAMM</name>
<evidence type="ECO:0000313" key="1">
    <source>
        <dbReference type="EMBL" id="AHF77936.1"/>
    </source>
</evidence>
<proteinExistence type="predicted"/>
<dbReference type="OrthoDB" id="8689178at2"/>
<keyword evidence="2" id="KW-1185">Reference proteome</keyword>
<dbReference type="AlphaFoldDB" id="W0HVS9"/>
<organism evidence="1 2">
    <name type="scientific">Sodalis praecaptivus</name>
    <dbReference type="NCBI Taxonomy" id="1239307"/>
    <lineage>
        <taxon>Bacteria</taxon>
        <taxon>Pseudomonadati</taxon>
        <taxon>Pseudomonadota</taxon>
        <taxon>Gammaproteobacteria</taxon>
        <taxon>Enterobacterales</taxon>
        <taxon>Bruguierivoracaceae</taxon>
        <taxon>Sodalis</taxon>
    </lineage>
</organism>
<dbReference type="Proteomes" id="UP000019028">
    <property type="component" value="Chromosome"/>
</dbReference>
<gene>
    <name evidence="1" type="ORF">Sant_2927</name>
</gene>
<dbReference type="EMBL" id="CP006569">
    <property type="protein sequence ID" value="AHF77936.1"/>
    <property type="molecule type" value="Genomic_DNA"/>
</dbReference>
<dbReference type="KEGG" id="sod:Sant_2927"/>
<dbReference type="HOGENOM" id="CLU_154352_0_0_6"/>
<sequence length="125" mass="14570">MKVEIGKLFGRELLNFPPSDQLKIKNFIKHVQAHGLNNLEGRNKNSDNVPTDDKDFVKKVKLAQAHRLWHYHIGIVDYDMTKSFGDRTSEYVLHYKNELSPGELRIIDFSTHPPFRPPTPPYLEE</sequence>
<accession>W0HVS9</accession>
<evidence type="ECO:0000313" key="2">
    <source>
        <dbReference type="Proteomes" id="UP000019028"/>
    </source>
</evidence>
<reference evidence="1 2" key="1">
    <citation type="journal article" date="2014" name="Genome Biol. Evol.">
        <title>Genome degeneration and adaptation in a nascent stage of symbiosis.</title>
        <authorList>
            <person name="Oakeson K.F."/>
            <person name="Gil R."/>
            <person name="Clayton A.L."/>
            <person name="Dunn D.M."/>
            <person name="von Niederhausern A.C."/>
            <person name="Hamil C."/>
            <person name="Aoyagi A."/>
            <person name="Duval B."/>
            <person name="Baca A."/>
            <person name="Silva F.J."/>
            <person name="Vallier A."/>
            <person name="Jackson D.G."/>
            <person name="Latorre A."/>
            <person name="Weiss R.B."/>
            <person name="Heddi A."/>
            <person name="Moya A."/>
            <person name="Dale C."/>
        </authorList>
    </citation>
    <scope>NUCLEOTIDE SEQUENCE [LARGE SCALE GENOMIC DNA]</scope>
    <source>
        <strain evidence="1 2">HS1</strain>
    </source>
</reference>
<dbReference type="RefSeq" id="WP_025423085.1">
    <property type="nucleotide sequence ID" value="NZ_CP006569.1"/>
</dbReference>
<protein>
    <submittedName>
        <fullName evidence="1">Putative phage associated protein</fullName>
    </submittedName>
</protein>